<keyword evidence="2" id="KW-0949">S-adenosyl-L-methionine</keyword>
<keyword evidence="7" id="KW-0456">Lyase</keyword>
<evidence type="ECO:0000313" key="9">
    <source>
        <dbReference type="EMBL" id="DAF89225.1"/>
    </source>
</evidence>
<dbReference type="GO" id="GO:0051539">
    <property type="term" value="F:4 iron, 4 sulfur cluster binding"/>
    <property type="evidence" value="ECO:0007669"/>
    <property type="project" value="UniProtKB-KW"/>
</dbReference>
<keyword evidence="1" id="KW-0004">4Fe-4S</keyword>
<feature type="domain" description="Radical SAM core" evidence="8">
    <location>
        <begin position="16"/>
        <end position="209"/>
    </location>
</feature>
<keyword evidence="6" id="KW-0411">Iron-sulfur</keyword>
<evidence type="ECO:0000256" key="2">
    <source>
        <dbReference type="ARBA" id="ARBA00022691"/>
    </source>
</evidence>
<evidence type="ECO:0000256" key="1">
    <source>
        <dbReference type="ARBA" id="ARBA00022485"/>
    </source>
</evidence>
<dbReference type="EMBL" id="BK016005">
    <property type="protein sequence ID" value="DAF89225.1"/>
    <property type="molecule type" value="Genomic_DNA"/>
</dbReference>
<dbReference type="PANTHER" id="PTHR42836">
    <property type="entry name" value="7-CARBOXY-7-DEAZAGUANINE SYNTHASE"/>
    <property type="match status" value="1"/>
</dbReference>
<dbReference type="InterPro" id="IPR058240">
    <property type="entry name" value="rSAM_sf"/>
</dbReference>
<evidence type="ECO:0000259" key="8">
    <source>
        <dbReference type="PROSITE" id="PS51918"/>
    </source>
</evidence>
<reference evidence="9" key="1">
    <citation type="journal article" date="2021" name="Proc. Natl. Acad. Sci. U.S.A.">
        <title>A Catalog of Tens of Thousands of Viruses from Human Metagenomes Reveals Hidden Associations with Chronic Diseases.</title>
        <authorList>
            <person name="Tisza M.J."/>
            <person name="Buck C.B."/>
        </authorList>
    </citation>
    <scope>NUCLEOTIDE SEQUENCE</scope>
    <source>
        <strain evidence="9">Ct6GI21</strain>
    </source>
</reference>
<dbReference type="GO" id="GO:0016829">
    <property type="term" value="F:lyase activity"/>
    <property type="evidence" value="ECO:0007669"/>
    <property type="project" value="UniProtKB-KW"/>
</dbReference>
<dbReference type="PROSITE" id="PS51918">
    <property type="entry name" value="RADICAL_SAM"/>
    <property type="match status" value="1"/>
</dbReference>
<accession>A0A8S5U427</accession>
<organism evidence="9">
    <name type="scientific">Siphoviridae sp. ct6GI21</name>
    <dbReference type="NCBI Taxonomy" id="2825340"/>
    <lineage>
        <taxon>Viruses</taxon>
        <taxon>Duplodnaviria</taxon>
        <taxon>Heunggongvirae</taxon>
        <taxon>Uroviricota</taxon>
        <taxon>Caudoviricetes</taxon>
    </lineage>
</organism>
<name>A0A8S5U427_9CAUD</name>
<proteinExistence type="inferred from homology"/>
<dbReference type="Pfam" id="PF04055">
    <property type="entry name" value="Radical_SAM"/>
    <property type="match status" value="1"/>
</dbReference>
<evidence type="ECO:0000256" key="3">
    <source>
        <dbReference type="ARBA" id="ARBA00022723"/>
    </source>
</evidence>
<evidence type="ECO:0000256" key="5">
    <source>
        <dbReference type="ARBA" id="ARBA00023004"/>
    </source>
</evidence>
<keyword evidence="4" id="KW-0460">Magnesium</keyword>
<evidence type="ECO:0000256" key="4">
    <source>
        <dbReference type="ARBA" id="ARBA00022842"/>
    </source>
</evidence>
<dbReference type="InterPro" id="IPR013785">
    <property type="entry name" value="Aldolase_TIM"/>
</dbReference>
<dbReference type="PANTHER" id="PTHR42836:SF1">
    <property type="entry name" value="7-CARBOXY-7-DEAZAGUANINE SYNTHASE"/>
    <property type="match status" value="1"/>
</dbReference>
<evidence type="ECO:0000256" key="6">
    <source>
        <dbReference type="ARBA" id="ARBA00023014"/>
    </source>
</evidence>
<dbReference type="SFLD" id="SFLDS00029">
    <property type="entry name" value="Radical_SAM"/>
    <property type="match status" value="1"/>
</dbReference>
<keyword evidence="3" id="KW-0479">Metal-binding</keyword>
<evidence type="ECO:0000256" key="7">
    <source>
        <dbReference type="ARBA" id="ARBA00023239"/>
    </source>
</evidence>
<dbReference type="InterPro" id="IPR007197">
    <property type="entry name" value="rSAM"/>
</dbReference>
<protein>
    <submittedName>
        <fullName evidence="9">Putative 7-cyano-7-deazaguanosine (PreQ0) biosynthesis protein QueE, clostridial</fullName>
    </submittedName>
</protein>
<dbReference type="Gene3D" id="3.20.20.70">
    <property type="entry name" value="Aldolase class I"/>
    <property type="match status" value="1"/>
</dbReference>
<keyword evidence="5" id="KW-0408">Iron</keyword>
<dbReference type="SUPFAM" id="SSF102114">
    <property type="entry name" value="Radical SAM enzymes"/>
    <property type="match status" value="1"/>
</dbReference>
<sequence length="214" mass="24512">MKVVEIFKSIDGEGKRAGLPTTFVRLAGCNLRCRYCDTSYAFDTSKAKDMYLDEIIEEVENYGVKSITITGGEPLVHPYVADLLIMMNNMNIFDINVETNGSIDPSSYHYLKNVWFTVDYKCPSSGEESHMNPEAFESLRPQDVLKFVVGNKDDLYKASQVIEKYKPKSQIYFSPVFGYPASEIVDFILDHDLNDCKVQLQMHKYIWDPEERGV</sequence>
<dbReference type="HAMAP" id="MF_00917">
    <property type="entry name" value="QueE"/>
    <property type="match status" value="1"/>
</dbReference>
<dbReference type="PIRSF" id="PIRSF000370">
    <property type="entry name" value="QueE"/>
    <property type="match status" value="1"/>
</dbReference>
<dbReference type="CDD" id="cd01335">
    <property type="entry name" value="Radical_SAM"/>
    <property type="match status" value="1"/>
</dbReference>
<dbReference type="GO" id="GO:0046872">
    <property type="term" value="F:metal ion binding"/>
    <property type="evidence" value="ECO:0007669"/>
    <property type="project" value="UniProtKB-KW"/>
</dbReference>
<dbReference type="InterPro" id="IPR024924">
    <property type="entry name" value="7-CO-7-deazaguanine_synth-like"/>
</dbReference>